<dbReference type="AlphaFoldDB" id="A0A2Z7B481"/>
<name>A0A2Z7B481_9LAMI</name>
<sequence length="291" mass="31739">MTLVNGSWVIQEGGDFWKCLPKPPVGSHNFCRDIVAVGSVVYLAVDPAEFVGVFRRGPDVQVITSDSSCSSSSSQPDSISSNDSFSQCNLDTALTSPNPGISTDSRIFFTTDDIPLVDATTDDQIFMPSVALPAPDFTESFSQLRASVTQLLIKQLRTNNSIGDLKNHILSKIDHIAKAFADAHTQQDQVLRGLFKNVRQEVQIQKTALSLEFLESKRESLLIISIEVVMSKKGKEVAAEVRSLLRMIVADLVLVMKVADLAEVVGATLRVKDITEVVDLTKDLEEALDTG</sequence>
<proteinExistence type="predicted"/>
<keyword evidence="2" id="KW-1185">Reference proteome</keyword>
<protein>
    <submittedName>
        <fullName evidence="1">Uncharacterized protein</fullName>
    </submittedName>
</protein>
<dbReference type="EMBL" id="KV010147">
    <property type="protein sequence ID" value="KZV28347.1"/>
    <property type="molecule type" value="Genomic_DNA"/>
</dbReference>
<accession>A0A2Z7B481</accession>
<dbReference type="Proteomes" id="UP000250235">
    <property type="component" value="Unassembled WGS sequence"/>
</dbReference>
<gene>
    <name evidence="1" type="ORF">F511_24521</name>
</gene>
<evidence type="ECO:0000313" key="2">
    <source>
        <dbReference type="Proteomes" id="UP000250235"/>
    </source>
</evidence>
<reference evidence="1 2" key="1">
    <citation type="journal article" date="2015" name="Proc. Natl. Acad. Sci. U.S.A.">
        <title>The resurrection genome of Boea hygrometrica: A blueprint for survival of dehydration.</title>
        <authorList>
            <person name="Xiao L."/>
            <person name="Yang G."/>
            <person name="Zhang L."/>
            <person name="Yang X."/>
            <person name="Zhao S."/>
            <person name="Ji Z."/>
            <person name="Zhou Q."/>
            <person name="Hu M."/>
            <person name="Wang Y."/>
            <person name="Chen M."/>
            <person name="Xu Y."/>
            <person name="Jin H."/>
            <person name="Xiao X."/>
            <person name="Hu G."/>
            <person name="Bao F."/>
            <person name="Hu Y."/>
            <person name="Wan P."/>
            <person name="Li L."/>
            <person name="Deng X."/>
            <person name="Kuang T."/>
            <person name="Xiang C."/>
            <person name="Zhu J.K."/>
            <person name="Oliver M.J."/>
            <person name="He Y."/>
        </authorList>
    </citation>
    <scope>NUCLEOTIDE SEQUENCE [LARGE SCALE GENOMIC DNA]</scope>
    <source>
        <strain evidence="2">cv. XS01</strain>
    </source>
</reference>
<organism evidence="1 2">
    <name type="scientific">Dorcoceras hygrometricum</name>
    <dbReference type="NCBI Taxonomy" id="472368"/>
    <lineage>
        <taxon>Eukaryota</taxon>
        <taxon>Viridiplantae</taxon>
        <taxon>Streptophyta</taxon>
        <taxon>Embryophyta</taxon>
        <taxon>Tracheophyta</taxon>
        <taxon>Spermatophyta</taxon>
        <taxon>Magnoliopsida</taxon>
        <taxon>eudicotyledons</taxon>
        <taxon>Gunneridae</taxon>
        <taxon>Pentapetalae</taxon>
        <taxon>asterids</taxon>
        <taxon>lamiids</taxon>
        <taxon>Lamiales</taxon>
        <taxon>Gesneriaceae</taxon>
        <taxon>Didymocarpoideae</taxon>
        <taxon>Trichosporeae</taxon>
        <taxon>Loxocarpinae</taxon>
        <taxon>Dorcoceras</taxon>
    </lineage>
</organism>
<evidence type="ECO:0000313" key="1">
    <source>
        <dbReference type="EMBL" id="KZV28347.1"/>
    </source>
</evidence>